<evidence type="ECO:0000256" key="5">
    <source>
        <dbReference type="ARBA" id="ARBA00013189"/>
    </source>
</evidence>
<dbReference type="GO" id="GO:0003978">
    <property type="term" value="F:UDP-glucose 4-epimerase activity"/>
    <property type="evidence" value="ECO:0007669"/>
    <property type="project" value="UniProtKB-EC"/>
</dbReference>
<dbReference type="SUPFAM" id="SSF51735">
    <property type="entry name" value="NAD(P)-binding Rossmann-fold domains"/>
    <property type="match status" value="1"/>
</dbReference>
<evidence type="ECO:0000256" key="9">
    <source>
        <dbReference type="ARBA" id="ARBA00023277"/>
    </source>
</evidence>
<evidence type="ECO:0000313" key="15">
    <source>
        <dbReference type="Proteomes" id="UP000177026"/>
    </source>
</evidence>
<proteinExistence type="inferred from homology"/>
<accession>A0A1F7GFW1</accession>
<dbReference type="Proteomes" id="UP000177026">
    <property type="component" value="Unassembled WGS sequence"/>
</dbReference>
<reference evidence="14 15" key="1">
    <citation type="journal article" date="2016" name="Nat. Commun.">
        <title>Thousands of microbial genomes shed light on interconnected biogeochemical processes in an aquifer system.</title>
        <authorList>
            <person name="Anantharaman K."/>
            <person name="Brown C.T."/>
            <person name="Hug L.A."/>
            <person name="Sharon I."/>
            <person name="Castelle C.J."/>
            <person name="Probst A.J."/>
            <person name="Thomas B.C."/>
            <person name="Singh A."/>
            <person name="Wilkins M.J."/>
            <person name="Karaoz U."/>
            <person name="Brodie E.L."/>
            <person name="Williams K.H."/>
            <person name="Hubbard S.S."/>
            <person name="Banfield J.F."/>
        </authorList>
    </citation>
    <scope>NUCLEOTIDE SEQUENCE [LARGE SCALE GENOMIC DNA]</scope>
</reference>
<evidence type="ECO:0000256" key="1">
    <source>
        <dbReference type="ARBA" id="ARBA00000083"/>
    </source>
</evidence>
<keyword evidence="12" id="KW-0812">Transmembrane</keyword>
<dbReference type="Gene3D" id="3.90.25.10">
    <property type="entry name" value="UDP-galactose 4-epimerase, domain 1"/>
    <property type="match status" value="1"/>
</dbReference>
<keyword evidence="12" id="KW-0472">Membrane</keyword>
<dbReference type="InterPro" id="IPR036291">
    <property type="entry name" value="NAD(P)-bd_dom_sf"/>
</dbReference>
<feature type="transmembrane region" description="Helical" evidence="12">
    <location>
        <begin position="7"/>
        <end position="25"/>
    </location>
</feature>
<dbReference type="Gene3D" id="3.40.50.720">
    <property type="entry name" value="NAD(P)-binding Rossmann-like Domain"/>
    <property type="match status" value="1"/>
</dbReference>
<dbReference type="InterPro" id="IPR005886">
    <property type="entry name" value="UDP_G4E"/>
</dbReference>
<comment type="cofactor">
    <cofactor evidence="2">
        <name>NAD(+)</name>
        <dbReference type="ChEBI" id="CHEBI:57540"/>
    </cofactor>
</comment>
<dbReference type="Pfam" id="PF01370">
    <property type="entry name" value="Epimerase"/>
    <property type="match status" value="1"/>
</dbReference>
<evidence type="ECO:0000313" key="14">
    <source>
        <dbReference type="EMBL" id="OGK17801.1"/>
    </source>
</evidence>
<dbReference type="GO" id="GO:0006012">
    <property type="term" value="P:galactose metabolic process"/>
    <property type="evidence" value="ECO:0007669"/>
    <property type="project" value="UniProtKB-UniPathway"/>
</dbReference>
<comment type="catalytic activity">
    <reaction evidence="1">
        <text>UDP-alpha-D-glucose = UDP-alpha-D-galactose</text>
        <dbReference type="Rhea" id="RHEA:22168"/>
        <dbReference type="ChEBI" id="CHEBI:58885"/>
        <dbReference type="ChEBI" id="CHEBI:66914"/>
        <dbReference type="EC" id="5.1.3.2"/>
    </reaction>
</comment>
<evidence type="ECO:0000256" key="8">
    <source>
        <dbReference type="ARBA" id="ARBA00023235"/>
    </source>
</evidence>
<keyword evidence="8" id="KW-0413">Isomerase</keyword>
<dbReference type="PANTHER" id="PTHR43725">
    <property type="entry name" value="UDP-GLUCOSE 4-EPIMERASE"/>
    <property type="match status" value="1"/>
</dbReference>
<comment type="similarity">
    <text evidence="4">Belongs to the NAD(P)-dependent epimerase/dehydratase family.</text>
</comment>
<evidence type="ECO:0000256" key="12">
    <source>
        <dbReference type="SAM" id="Phobius"/>
    </source>
</evidence>
<organism evidence="14 15">
    <name type="scientific">Candidatus Roizmanbacteria bacterium RIFCSPHIGHO2_01_FULL_39_8</name>
    <dbReference type="NCBI Taxonomy" id="1802033"/>
    <lineage>
        <taxon>Bacteria</taxon>
        <taxon>Candidatus Roizmaniibacteriota</taxon>
    </lineage>
</organism>
<evidence type="ECO:0000256" key="6">
    <source>
        <dbReference type="ARBA" id="ARBA00018569"/>
    </source>
</evidence>
<dbReference type="NCBIfam" id="TIGR01179">
    <property type="entry name" value="galE"/>
    <property type="match status" value="1"/>
</dbReference>
<comment type="caution">
    <text evidence="14">The sequence shown here is derived from an EMBL/GenBank/DDBJ whole genome shotgun (WGS) entry which is preliminary data.</text>
</comment>
<keyword evidence="9" id="KW-0119">Carbohydrate metabolism</keyword>
<evidence type="ECO:0000256" key="2">
    <source>
        <dbReference type="ARBA" id="ARBA00001911"/>
    </source>
</evidence>
<comment type="pathway">
    <text evidence="3">Carbohydrate metabolism; galactose metabolism.</text>
</comment>
<evidence type="ECO:0000259" key="13">
    <source>
        <dbReference type="Pfam" id="PF01370"/>
    </source>
</evidence>
<dbReference type="EC" id="5.1.3.2" evidence="5"/>
<dbReference type="PANTHER" id="PTHR43725:SF53">
    <property type="entry name" value="UDP-ARABINOSE 4-EPIMERASE 1"/>
    <property type="match status" value="1"/>
</dbReference>
<dbReference type="UniPathway" id="UPA00214"/>
<dbReference type="InterPro" id="IPR001509">
    <property type="entry name" value="Epimerase_deHydtase"/>
</dbReference>
<evidence type="ECO:0000256" key="11">
    <source>
        <dbReference type="ARBA" id="ARBA00033067"/>
    </source>
</evidence>
<evidence type="ECO:0000256" key="7">
    <source>
        <dbReference type="ARBA" id="ARBA00023027"/>
    </source>
</evidence>
<keyword evidence="12" id="KW-1133">Transmembrane helix</keyword>
<keyword evidence="7" id="KW-0520">NAD</keyword>
<evidence type="ECO:0000256" key="4">
    <source>
        <dbReference type="ARBA" id="ARBA00007637"/>
    </source>
</evidence>
<dbReference type="EMBL" id="MFZI01000079">
    <property type="protein sequence ID" value="OGK17801.1"/>
    <property type="molecule type" value="Genomic_DNA"/>
</dbReference>
<dbReference type="AlphaFoldDB" id="A0A1F7GFW1"/>
<name>A0A1F7GFW1_9BACT</name>
<protein>
    <recommendedName>
        <fullName evidence="6">UDP-glucose 4-epimerase</fullName>
        <ecNumber evidence="5">5.1.3.2</ecNumber>
    </recommendedName>
    <alternativeName>
        <fullName evidence="11">Galactowaldenase</fullName>
    </alternativeName>
    <alternativeName>
        <fullName evidence="10">UDP-galactose 4-epimerase</fullName>
    </alternativeName>
</protein>
<feature type="domain" description="NAD-dependent epimerase/dehydratase" evidence="13">
    <location>
        <begin position="7"/>
        <end position="261"/>
    </location>
</feature>
<sequence>MSAKNRVLVTGAGGYIGSIASYLLLQQGYSVVALDNFSRGYKKPLVLLQKIFGKEKLHIYKKDLAENLSSIFKKEEIDAVLHYAAYCIVDESMKNPYTYLNSNIAAASNLLESMAKYHVKKIVFSSTCAVYGDAHYIPVDEKHPTNPENPYGESKLMVEKIIEWYGKLKGIHYCILRYFNVCGASDDGLMGDSKKPSSLLVQNAVRGALGIEQFYLTCPQVKTPDKTPIRDFINVMDLNEAHLLALQYLASGGKSDIINLGTGSGNSVMEIVRKVQETTGVQFKLNKTTPRRGDYAKTIASINKAQKVLGWKPKRKITDSILSLVKWYRNHPNGWKR</sequence>
<gene>
    <name evidence="14" type="ORF">A2866_05565</name>
</gene>
<evidence type="ECO:0000256" key="10">
    <source>
        <dbReference type="ARBA" id="ARBA00031367"/>
    </source>
</evidence>
<evidence type="ECO:0000256" key="3">
    <source>
        <dbReference type="ARBA" id="ARBA00004947"/>
    </source>
</evidence>